<dbReference type="PROSITE" id="PS51462">
    <property type="entry name" value="NUDIX"/>
    <property type="match status" value="1"/>
</dbReference>
<evidence type="ECO:0000259" key="2">
    <source>
        <dbReference type="PROSITE" id="PS51462"/>
    </source>
</evidence>
<gene>
    <name evidence="3" type="ORF">SAMN04488542_102126</name>
</gene>
<name>A0A1G7FSN3_9BACL</name>
<organism evidence="3 4">
    <name type="scientific">Fontibacillus panacisegetis</name>
    <dbReference type="NCBI Taxonomy" id="670482"/>
    <lineage>
        <taxon>Bacteria</taxon>
        <taxon>Bacillati</taxon>
        <taxon>Bacillota</taxon>
        <taxon>Bacilli</taxon>
        <taxon>Bacillales</taxon>
        <taxon>Paenibacillaceae</taxon>
        <taxon>Fontibacillus</taxon>
    </lineage>
</organism>
<dbReference type="GO" id="GO:0004081">
    <property type="term" value="F:bis(5'-nucleosyl)-tetraphosphatase (asymmetrical) activity"/>
    <property type="evidence" value="ECO:0007669"/>
    <property type="project" value="TreeGrafter"/>
</dbReference>
<dbReference type="InterPro" id="IPR051325">
    <property type="entry name" value="Nudix_hydrolase_domain"/>
</dbReference>
<dbReference type="GO" id="GO:0006167">
    <property type="term" value="P:AMP biosynthetic process"/>
    <property type="evidence" value="ECO:0007669"/>
    <property type="project" value="TreeGrafter"/>
</dbReference>
<protein>
    <submittedName>
        <fullName evidence="3">8-oxo-dGTP pyrophosphatase MutT, NUDIX family</fullName>
    </submittedName>
</protein>
<dbReference type="AlphaFoldDB" id="A0A1G7FSN3"/>
<dbReference type="SUPFAM" id="SSF55811">
    <property type="entry name" value="Nudix"/>
    <property type="match status" value="1"/>
</dbReference>
<dbReference type="PANTHER" id="PTHR21340:SF0">
    <property type="entry name" value="BIS(5'-NUCLEOSYL)-TETRAPHOSPHATASE [ASYMMETRICAL]"/>
    <property type="match status" value="1"/>
</dbReference>
<sequence>MSMKEISAGGVVYRKQENGRIQVQLITDRYGKISFAKGKREGNETIDQTALREILEETGIIGKVDCLIDIIAYTYYHPERGKVDKEVHYYLVESVGGSLSPQVEEIRSVAWYEPLEAWEKQQKSGYDNNDFILEKALIKLGFEL</sequence>
<dbReference type="EMBL" id="FNBG01000002">
    <property type="protein sequence ID" value="SDE78789.1"/>
    <property type="molecule type" value="Genomic_DNA"/>
</dbReference>
<feature type="domain" description="Nudix hydrolase" evidence="2">
    <location>
        <begin position="3"/>
        <end position="139"/>
    </location>
</feature>
<dbReference type="PANTHER" id="PTHR21340">
    <property type="entry name" value="DIADENOSINE 5,5-P1,P4-TETRAPHOSPHATE PYROPHOSPHOHYDROLASE MUTT"/>
    <property type="match status" value="1"/>
</dbReference>
<accession>A0A1G7FSN3</accession>
<reference evidence="3 4" key="1">
    <citation type="submission" date="2016-10" db="EMBL/GenBank/DDBJ databases">
        <authorList>
            <person name="de Groot N.N."/>
        </authorList>
    </citation>
    <scope>NUCLEOTIDE SEQUENCE [LARGE SCALE GENOMIC DNA]</scope>
    <source>
        <strain evidence="3 4">DSM 28129</strain>
    </source>
</reference>
<keyword evidence="4" id="KW-1185">Reference proteome</keyword>
<dbReference type="STRING" id="670482.SAMN04488542_102126"/>
<keyword evidence="1" id="KW-0378">Hydrolase</keyword>
<dbReference type="Proteomes" id="UP000198972">
    <property type="component" value="Unassembled WGS sequence"/>
</dbReference>
<evidence type="ECO:0000313" key="4">
    <source>
        <dbReference type="Proteomes" id="UP000198972"/>
    </source>
</evidence>
<evidence type="ECO:0000313" key="3">
    <source>
        <dbReference type="EMBL" id="SDE78789.1"/>
    </source>
</evidence>
<dbReference type="InterPro" id="IPR000086">
    <property type="entry name" value="NUDIX_hydrolase_dom"/>
</dbReference>
<dbReference type="PROSITE" id="PS00893">
    <property type="entry name" value="NUDIX_BOX"/>
    <property type="match status" value="1"/>
</dbReference>
<evidence type="ECO:0000256" key="1">
    <source>
        <dbReference type="ARBA" id="ARBA00022801"/>
    </source>
</evidence>
<dbReference type="Pfam" id="PF00293">
    <property type="entry name" value="NUDIX"/>
    <property type="match status" value="1"/>
</dbReference>
<dbReference type="InterPro" id="IPR020084">
    <property type="entry name" value="NUDIX_hydrolase_CS"/>
</dbReference>
<dbReference type="OrthoDB" id="9816289at2"/>
<dbReference type="InterPro" id="IPR015797">
    <property type="entry name" value="NUDIX_hydrolase-like_dom_sf"/>
</dbReference>
<dbReference type="CDD" id="cd03673">
    <property type="entry name" value="NUDIX_Ap6A_hydrolase"/>
    <property type="match status" value="1"/>
</dbReference>
<proteinExistence type="predicted"/>
<dbReference type="GO" id="GO:0006754">
    <property type="term" value="P:ATP biosynthetic process"/>
    <property type="evidence" value="ECO:0007669"/>
    <property type="project" value="TreeGrafter"/>
</dbReference>
<dbReference type="RefSeq" id="WP_091226649.1">
    <property type="nucleotide sequence ID" value="NZ_FNBG01000002.1"/>
</dbReference>
<dbReference type="Gene3D" id="3.90.79.10">
    <property type="entry name" value="Nucleoside Triphosphate Pyrophosphohydrolase"/>
    <property type="match status" value="1"/>
</dbReference>